<evidence type="ECO:0000313" key="3">
    <source>
        <dbReference type="Proteomes" id="UP001148614"/>
    </source>
</evidence>
<dbReference type="PANTHER" id="PTHR42678:SF34">
    <property type="entry name" value="OS04G0183300 PROTEIN"/>
    <property type="match status" value="1"/>
</dbReference>
<reference evidence="2" key="1">
    <citation type="submission" date="2022-07" db="EMBL/GenBank/DDBJ databases">
        <title>Genome Sequence of Xylaria arbuscula.</title>
        <authorList>
            <person name="Buettner E."/>
        </authorList>
    </citation>
    <scope>NUCLEOTIDE SEQUENCE</scope>
    <source>
        <strain evidence="2">VT107</strain>
    </source>
</reference>
<evidence type="ECO:0000259" key="1">
    <source>
        <dbReference type="Pfam" id="PF01425"/>
    </source>
</evidence>
<dbReference type="InterPro" id="IPR023631">
    <property type="entry name" value="Amidase_dom"/>
</dbReference>
<keyword evidence="3" id="KW-1185">Reference proteome</keyword>
<feature type="domain" description="Amidase" evidence="1">
    <location>
        <begin position="44"/>
        <end position="264"/>
    </location>
</feature>
<dbReference type="Pfam" id="PF01425">
    <property type="entry name" value="Amidase"/>
    <property type="match status" value="1"/>
</dbReference>
<dbReference type="AlphaFoldDB" id="A0A9W8NMD3"/>
<sequence length="495" mass="53062">MSLTILRSSAVGLQEQLQSGGLTSVQLVGIFLDQISAHNGDGMRLNALISTLDRTLALETAKRLDDERANGKLRSPLHGIPIVIKDCIVTGPELRMPTTVGSHVFSKQKPTGNAPLVNQLLESGLIIIGKGNMTEFSGLKSDNTPIGWSAVGGQVGALESFMSTLGRLCSASTDTGNTCGGSSSGPATAVAAGFAPLGIGTETSGSLVYPASCCGLYGMKLTPRSTPTEGVFKLSNTFDALGVLGRTPEDLALLAEIIFNEKRRESLGLQGLASMLKDATWSELCIGMVAPTWGVAFALDKWSGSDVLGAKVEYPLDILDGTALRCGDDNLVTAAYAEFPKRVEEFISNFEKNAALKGLADLIRWNEEHPDALPAPYTTQTELIRSHDSKMTEDRHKEVCNELQRLVVEGELGNMMKNTGLDIMLAPSDSTMVSYAACAGWPIATVPLSRTESNGQPFGLFALARENREDLLLKFMQVFERDFPNNVAATEPFRR</sequence>
<accession>A0A9W8NMD3</accession>
<comment type="caution">
    <text evidence="2">The sequence shown here is derived from an EMBL/GenBank/DDBJ whole genome shotgun (WGS) entry which is preliminary data.</text>
</comment>
<dbReference type="Proteomes" id="UP001148614">
    <property type="component" value="Unassembled WGS sequence"/>
</dbReference>
<gene>
    <name evidence="2" type="ORF">NPX13_g1053</name>
</gene>
<evidence type="ECO:0000313" key="2">
    <source>
        <dbReference type="EMBL" id="KAJ3579509.1"/>
    </source>
</evidence>
<name>A0A9W8NMD3_9PEZI</name>
<dbReference type="VEuPathDB" id="FungiDB:F4678DRAFT_463739"/>
<dbReference type="PANTHER" id="PTHR42678">
    <property type="entry name" value="AMIDASE"/>
    <property type="match status" value="1"/>
</dbReference>
<proteinExistence type="predicted"/>
<dbReference type="EMBL" id="JANPWZ010000088">
    <property type="protein sequence ID" value="KAJ3579509.1"/>
    <property type="molecule type" value="Genomic_DNA"/>
</dbReference>
<dbReference type="Gene3D" id="3.90.1300.10">
    <property type="entry name" value="Amidase signature (AS) domain"/>
    <property type="match status" value="1"/>
</dbReference>
<organism evidence="2 3">
    <name type="scientific">Xylaria arbuscula</name>
    <dbReference type="NCBI Taxonomy" id="114810"/>
    <lineage>
        <taxon>Eukaryota</taxon>
        <taxon>Fungi</taxon>
        <taxon>Dikarya</taxon>
        <taxon>Ascomycota</taxon>
        <taxon>Pezizomycotina</taxon>
        <taxon>Sordariomycetes</taxon>
        <taxon>Xylariomycetidae</taxon>
        <taxon>Xylariales</taxon>
        <taxon>Xylariaceae</taxon>
        <taxon>Xylaria</taxon>
    </lineage>
</organism>
<dbReference type="SUPFAM" id="SSF75304">
    <property type="entry name" value="Amidase signature (AS) enzymes"/>
    <property type="match status" value="1"/>
</dbReference>
<protein>
    <recommendedName>
        <fullName evidence="1">Amidase domain-containing protein</fullName>
    </recommendedName>
</protein>
<dbReference type="InterPro" id="IPR036928">
    <property type="entry name" value="AS_sf"/>
</dbReference>